<proteinExistence type="predicted"/>
<feature type="domain" description="DUF11" evidence="1">
    <location>
        <begin position="463"/>
        <end position="567"/>
    </location>
</feature>
<dbReference type="Pfam" id="PF17963">
    <property type="entry name" value="Big_9"/>
    <property type="match status" value="1"/>
</dbReference>
<evidence type="ECO:0000313" key="3">
    <source>
        <dbReference type="Proteomes" id="UP000546126"/>
    </source>
</evidence>
<comment type="caution">
    <text evidence="2">The sequence shown here is derived from an EMBL/GenBank/DDBJ whole genome shotgun (WGS) entry which is preliminary data.</text>
</comment>
<keyword evidence="3" id="KW-1185">Reference proteome</keyword>
<reference evidence="2 3" key="1">
    <citation type="submission" date="2020-06" db="EMBL/GenBank/DDBJ databases">
        <authorList>
            <person name="Chanama M."/>
        </authorList>
    </citation>
    <scope>NUCLEOTIDE SEQUENCE [LARGE SCALE GENOMIC DNA]</scope>
    <source>
        <strain evidence="2 3">TBRC6557</strain>
    </source>
</reference>
<dbReference type="Gene3D" id="2.60.120.260">
    <property type="entry name" value="Galactose-binding domain-like"/>
    <property type="match status" value="1"/>
</dbReference>
<sequence length="582" mass="58882">MGAQTAAVAGANAATGERQAVTRAAVAPCVRQGQANYPVEYYWKNALGMRLGSGSVSVVTSPSLWGGQIAPGSTFTLTLTHRTAQWPLLVSRYTTTWDLSSLLANATVVGESGTGSISGTTLSITSTGTKTDPSPKVITFQVKPGTAGRSMTIRPTGISSVIAAPGQLGGNTPAPPIQIVNGQSISPTKAVDDTATTGQGTPVSVPVLANDTATAPTISGVGKPAHGTATISGGKVVYTPDPSFAGTDSFTYTVTTPCGTSTAKVTVTASCDHTPVNLVNGSFEAPPVATVDWNIPDASTNPGVGWHTTAADRKLEFWRSGAGGGPSADGQQFAELNANYVSTLYQDLPTVPGTRMTWSLYHRGRLGTDVMQVLIGAPGAPVPQTPTGASSPDLSDDNTTWGHYTGVYVVPPGQTTTRFAFHSVSAAGGSPTAGNFLDGVTFTTPTCLNTAKSVEKASGSPGTQVKPGDILEYTFTTTNTGPTATVNATLHDPVPNGTQYVPASTTLNGTAVPDAGGGFPYAGSAPVNSPAAAPGVLAPGGTAVVRYQVQVGANVPSGGIENCGTAAAENVIQPLRSCTLTS</sequence>
<accession>A0A7Y6MF95</accession>
<dbReference type="Gene3D" id="2.60.40.3440">
    <property type="match status" value="1"/>
</dbReference>
<dbReference type="AlphaFoldDB" id="A0A7Y6MF95"/>
<gene>
    <name evidence="2" type="ORF">HT134_31090</name>
</gene>
<dbReference type="InterPro" id="IPR047589">
    <property type="entry name" value="DUF11_rpt"/>
</dbReference>
<evidence type="ECO:0000313" key="2">
    <source>
        <dbReference type="EMBL" id="NUW44539.1"/>
    </source>
</evidence>
<name>A0A7Y6MF95_9ACTN</name>
<dbReference type="Proteomes" id="UP000546126">
    <property type="component" value="Unassembled WGS sequence"/>
</dbReference>
<dbReference type="Pfam" id="PF01345">
    <property type="entry name" value="DUF11"/>
    <property type="match status" value="1"/>
</dbReference>
<dbReference type="EMBL" id="JABWGO010000009">
    <property type="protein sequence ID" value="NUW44539.1"/>
    <property type="molecule type" value="Genomic_DNA"/>
</dbReference>
<evidence type="ECO:0000259" key="1">
    <source>
        <dbReference type="Pfam" id="PF01345"/>
    </source>
</evidence>
<protein>
    <submittedName>
        <fullName evidence="2">Ig-like domain-containing protein</fullName>
    </submittedName>
</protein>
<dbReference type="InterPro" id="IPR001434">
    <property type="entry name" value="OmcB-like_DUF11"/>
</dbReference>
<organism evidence="2 3">
    <name type="scientific">Nonomuraea rhodomycinica</name>
    <dbReference type="NCBI Taxonomy" id="1712872"/>
    <lineage>
        <taxon>Bacteria</taxon>
        <taxon>Bacillati</taxon>
        <taxon>Actinomycetota</taxon>
        <taxon>Actinomycetes</taxon>
        <taxon>Streptosporangiales</taxon>
        <taxon>Streptosporangiaceae</taxon>
        <taxon>Nonomuraea</taxon>
    </lineage>
</organism>
<dbReference type="NCBIfam" id="TIGR01451">
    <property type="entry name" value="B_ant_repeat"/>
    <property type="match status" value="1"/>
</dbReference>